<dbReference type="SMART" id="SM00356">
    <property type="entry name" value="ZnF_C3H1"/>
    <property type="match status" value="2"/>
</dbReference>
<feature type="compositionally biased region" description="Acidic residues" evidence="5">
    <location>
        <begin position="781"/>
        <end position="791"/>
    </location>
</feature>
<feature type="region of interest" description="Disordered" evidence="5">
    <location>
        <begin position="551"/>
        <end position="601"/>
    </location>
</feature>
<sequence>MPVSDPKQDDAFTESGSRDPDSREKDKDRSGKGKPSAKTKDLSHVPCKFFKVGSCTAGSSCPFSHNILEPGQHKEVCTWFVKGNCKFGHKCALAHILPGQSMSMDRKNKKAAQAAANASNAGPGFGKDDKGRGGRGGKNSQRSERGDGSRNALLLGSTAPTRNLSSSRSPMPGMKSTLTPSAPAPPVKDTDFASFGLPDETNKLSSPPAQSKTLRDGAQDENSTVESKADTADSTNSSPAPLPTSVPTRRNPASPRDVDFGPIGSPPRASPAGISRVNGFSPGTSPHHLSTSPFSAPGTQTTFLIHEQGDASNDFKSKSGLSASLGAMMSWSSDLKPSRKNGLGISNSSLTNDIVVEDDDLEEFIPGSLSELLTPEERSRRFSRTTSANRPQLAPGQEPIGPGHQHSSSIGGTGDGQHHRYSRSVPAPSLFQDIRSLWADNNNPIPGSPDTLGAVGTPITGGGLGNGTPSSFQSGSNFGGNRLDEMLAPTNASAAFLPGLHHHYLKNKNGGLSSTSNVSSPYLHTPSGSGAVTPSGAYVAGLNGMALSPPGVSGLQSQRPYEAAGSSETYLSSTRHLSNIGRTAVGPDSVDHLHHPTHDRRNALSPSALALQAHAPGQSLPQGLAAGYSRIHALPPPVIASPSGSSVAFSPGRSLVTGGGYSPGSKGLGHSSALSGEWRSMSPGTNSLLDPPVISQHQQQQHQLQQQASVNVNVNSQAGTSGSTTGAGLGGLETMFSRLSYSAATSRPTAAPPGVVSRNPSGRGPNAQGPLSPLNGPVLTGDDDDLFSMDG</sequence>
<dbReference type="Gene3D" id="4.10.1000.10">
    <property type="entry name" value="Zinc finger, CCCH-type"/>
    <property type="match status" value="1"/>
</dbReference>
<feature type="domain" description="C3H1-type" evidence="6">
    <location>
        <begin position="41"/>
        <end position="68"/>
    </location>
</feature>
<organism evidence="7 8">
    <name type="scientific">Cerrena zonata</name>
    <dbReference type="NCBI Taxonomy" id="2478898"/>
    <lineage>
        <taxon>Eukaryota</taxon>
        <taxon>Fungi</taxon>
        <taxon>Dikarya</taxon>
        <taxon>Basidiomycota</taxon>
        <taxon>Agaricomycotina</taxon>
        <taxon>Agaricomycetes</taxon>
        <taxon>Polyporales</taxon>
        <taxon>Cerrenaceae</taxon>
        <taxon>Cerrena</taxon>
    </lineage>
</organism>
<keyword evidence="1 4" id="KW-0479">Metal-binding</keyword>
<feature type="compositionally biased region" description="Polar residues" evidence="5">
    <location>
        <begin position="566"/>
        <end position="581"/>
    </location>
</feature>
<dbReference type="SUPFAM" id="SSF90229">
    <property type="entry name" value="CCCH zinc finger"/>
    <property type="match status" value="1"/>
</dbReference>
<feature type="region of interest" description="Disordered" evidence="5">
    <location>
        <begin position="660"/>
        <end position="708"/>
    </location>
</feature>
<keyword evidence="3 4" id="KW-0862">Zinc</keyword>
<feature type="compositionally biased region" description="Low complexity" evidence="5">
    <location>
        <begin position="111"/>
        <end position="122"/>
    </location>
</feature>
<feature type="domain" description="C3H1-type" evidence="6">
    <location>
        <begin position="71"/>
        <end position="98"/>
    </location>
</feature>
<name>A0AAW0FS96_9APHY</name>
<feature type="region of interest" description="Disordered" evidence="5">
    <location>
        <begin position="375"/>
        <end position="423"/>
    </location>
</feature>
<evidence type="ECO:0000313" key="8">
    <source>
        <dbReference type="Proteomes" id="UP001385951"/>
    </source>
</evidence>
<feature type="compositionally biased region" description="Low complexity" evidence="5">
    <location>
        <begin position="696"/>
        <end position="707"/>
    </location>
</feature>
<feature type="compositionally biased region" description="Polar residues" evidence="5">
    <location>
        <begin position="220"/>
        <end position="239"/>
    </location>
</feature>
<keyword evidence="8" id="KW-1185">Reference proteome</keyword>
<dbReference type="GO" id="GO:0061630">
    <property type="term" value="F:ubiquitin protein ligase activity"/>
    <property type="evidence" value="ECO:0007669"/>
    <property type="project" value="InterPro"/>
</dbReference>
<dbReference type="GO" id="GO:0008270">
    <property type="term" value="F:zinc ion binding"/>
    <property type="evidence" value="ECO:0007669"/>
    <property type="project" value="UniProtKB-KW"/>
</dbReference>
<evidence type="ECO:0000256" key="1">
    <source>
        <dbReference type="ARBA" id="ARBA00022723"/>
    </source>
</evidence>
<protein>
    <recommendedName>
        <fullName evidence="6">C3H1-type domain-containing protein</fullName>
    </recommendedName>
</protein>
<dbReference type="GO" id="GO:0000209">
    <property type="term" value="P:protein polyubiquitination"/>
    <property type="evidence" value="ECO:0007669"/>
    <property type="project" value="InterPro"/>
</dbReference>
<evidence type="ECO:0000256" key="3">
    <source>
        <dbReference type="ARBA" id="ARBA00022833"/>
    </source>
</evidence>
<proteinExistence type="predicted"/>
<reference evidence="7 8" key="1">
    <citation type="submission" date="2022-09" db="EMBL/GenBank/DDBJ databases">
        <authorList>
            <person name="Palmer J.M."/>
        </authorList>
    </citation>
    <scope>NUCLEOTIDE SEQUENCE [LARGE SCALE GENOMIC DNA]</scope>
    <source>
        <strain evidence="7 8">DSM 7382</strain>
    </source>
</reference>
<feature type="compositionally biased region" description="Polar residues" evidence="5">
    <location>
        <begin position="158"/>
        <end position="169"/>
    </location>
</feature>
<accession>A0AAW0FS96</accession>
<dbReference type="PROSITE" id="PS50103">
    <property type="entry name" value="ZF_C3H1"/>
    <property type="match status" value="2"/>
</dbReference>
<dbReference type="InterPro" id="IPR036855">
    <property type="entry name" value="Znf_CCCH_sf"/>
</dbReference>
<feature type="compositionally biased region" description="Low complexity" evidence="5">
    <location>
        <begin position="743"/>
        <end position="753"/>
    </location>
</feature>
<evidence type="ECO:0000256" key="5">
    <source>
        <dbReference type="SAM" id="MobiDB-lite"/>
    </source>
</evidence>
<dbReference type="InterPro" id="IPR000571">
    <property type="entry name" value="Znf_CCCH"/>
</dbReference>
<evidence type="ECO:0000313" key="7">
    <source>
        <dbReference type="EMBL" id="KAK7680236.1"/>
    </source>
</evidence>
<feature type="region of interest" description="Disordered" evidence="5">
    <location>
        <begin position="104"/>
        <end position="299"/>
    </location>
</feature>
<feature type="compositionally biased region" description="Basic and acidic residues" evidence="5">
    <location>
        <begin position="589"/>
        <end position="601"/>
    </location>
</feature>
<dbReference type="EMBL" id="JASBNA010000051">
    <property type="protein sequence ID" value="KAK7680236.1"/>
    <property type="molecule type" value="Genomic_DNA"/>
</dbReference>
<dbReference type="PANTHER" id="PTHR11224">
    <property type="entry name" value="MAKORIN-RELATED"/>
    <property type="match status" value="1"/>
</dbReference>
<dbReference type="AlphaFoldDB" id="A0AAW0FS96"/>
<dbReference type="PANTHER" id="PTHR11224:SF10">
    <property type="entry name" value="IP09428P-RELATED"/>
    <property type="match status" value="1"/>
</dbReference>
<feature type="compositionally biased region" description="Polar residues" evidence="5">
    <location>
        <begin position="203"/>
        <end position="212"/>
    </location>
</feature>
<comment type="caution">
    <text evidence="7">The sequence shown here is derived from an EMBL/GenBank/DDBJ whole genome shotgun (WGS) entry which is preliminary data.</text>
</comment>
<feature type="zinc finger region" description="C3H1-type" evidence="4">
    <location>
        <begin position="71"/>
        <end position="98"/>
    </location>
</feature>
<feature type="region of interest" description="Disordered" evidence="5">
    <location>
        <begin position="743"/>
        <end position="791"/>
    </location>
</feature>
<evidence type="ECO:0000256" key="2">
    <source>
        <dbReference type="ARBA" id="ARBA00022771"/>
    </source>
</evidence>
<evidence type="ECO:0000259" key="6">
    <source>
        <dbReference type="PROSITE" id="PS50103"/>
    </source>
</evidence>
<feature type="region of interest" description="Disordered" evidence="5">
    <location>
        <begin position="1"/>
        <end position="40"/>
    </location>
</feature>
<dbReference type="Pfam" id="PF00642">
    <property type="entry name" value="zf-CCCH"/>
    <property type="match status" value="1"/>
</dbReference>
<dbReference type="Proteomes" id="UP001385951">
    <property type="component" value="Unassembled WGS sequence"/>
</dbReference>
<dbReference type="Pfam" id="PF14608">
    <property type="entry name" value="zf-CCCH_2"/>
    <property type="match status" value="1"/>
</dbReference>
<evidence type="ECO:0000256" key="4">
    <source>
        <dbReference type="PROSITE-ProRule" id="PRU00723"/>
    </source>
</evidence>
<feature type="zinc finger region" description="C3H1-type" evidence="4">
    <location>
        <begin position="41"/>
        <end position="68"/>
    </location>
</feature>
<feature type="compositionally biased region" description="Polar residues" evidence="5">
    <location>
        <begin position="281"/>
        <end position="299"/>
    </location>
</feature>
<feature type="compositionally biased region" description="Basic and acidic residues" evidence="5">
    <location>
        <begin position="1"/>
        <end position="31"/>
    </location>
</feature>
<keyword evidence="2 4" id="KW-0863">Zinc-finger</keyword>
<gene>
    <name evidence="7" type="ORF">QCA50_016745</name>
</gene>
<dbReference type="InterPro" id="IPR045072">
    <property type="entry name" value="MKRN-like"/>
</dbReference>